<feature type="transmembrane region" description="Helical" evidence="1">
    <location>
        <begin position="73"/>
        <end position="91"/>
    </location>
</feature>
<dbReference type="EMBL" id="NRGR01000024">
    <property type="protein sequence ID" value="PCC38328.1"/>
    <property type="molecule type" value="Genomic_DNA"/>
</dbReference>
<feature type="transmembrane region" description="Helical" evidence="1">
    <location>
        <begin position="42"/>
        <end position="61"/>
    </location>
</feature>
<comment type="caution">
    <text evidence="3">The sequence shown here is derived from an EMBL/GenBank/DDBJ whole genome shotgun (WGS) entry which is preliminary data.</text>
</comment>
<reference evidence="3 4" key="1">
    <citation type="journal article" date="2017" name="Elife">
        <title>Extensive horizontal gene transfer in cheese-associated bacteria.</title>
        <authorList>
            <person name="Bonham K.S."/>
            <person name="Wolfe B.E."/>
            <person name="Dutton R.J."/>
        </authorList>
    </citation>
    <scope>NUCLEOTIDE SEQUENCE [LARGE SCALE GENOMIC DNA]</scope>
    <source>
        <strain evidence="3 4">341_9</strain>
    </source>
</reference>
<evidence type="ECO:0000256" key="1">
    <source>
        <dbReference type="SAM" id="Phobius"/>
    </source>
</evidence>
<proteinExistence type="predicted"/>
<accession>A0A2A3YGE4</accession>
<dbReference type="GeneID" id="95328239"/>
<organism evidence="3 4">
    <name type="scientific">Brachybacterium alimentarium</name>
    <dbReference type="NCBI Taxonomy" id="47845"/>
    <lineage>
        <taxon>Bacteria</taxon>
        <taxon>Bacillati</taxon>
        <taxon>Actinomycetota</taxon>
        <taxon>Actinomycetes</taxon>
        <taxon>Micrococcales</taxon>
        <taxon>Dermabacteraceae</taxon>
        <taxon>Brachybacterium</taxon>
    </lineage>
</organism>
<keyword evidence="4" id="KW-1185">Reference proteome</keyword>
<keyword evidence="1" id="KW-0812">Transmembrane</keyword>
<gene>
    <name evidence="3" type="ORF">CIK66_14960</name>
</gene>
<keyword evidence="1" id="KW-1133">Transmembrane helix</keyword>
<dbReference type="OrthoDB" id="4794476at2"/>
<sequence length="108" mass="10790">MRRGPLVTAAAAGVLCANSLPHLATAAAGRTMLTPLAGRDSPATVNALWGATNLLAGLVLMRAASGRSAEAGTAREAFGIGVVAFSAWAVMGERLLGFNSAPHPDGPP</sequence>
<dbReference type="Proteomes" id="UP000218598">
    <property type="component" value="Unassembled WGS sequence"/>
</dbReference>
<evidence type="ECO:0000313" key="4">
    <source>
        <dbReference type="Proteomes" id="UP000218598"/>
    </source>
</evidence>
<name>A0A2A3YGE4_9MICO</name>
<keyword evidence="2" id="KW-0732">Signal</keyword>
<evidence type="ECO:0000313" key="3">
    <source>
        <dbReference type="EMBL" id="PCC38328.1"/>
    </source>
</evidence>
<feature type="signal peptide" evidence="2">
    <location>
        <begin position="1"/>
        <end position="26"/>
    </location>
</feature>
<protein>
    <submittedName>
        <fullName evidence="3">Uncharacterized protein</fullName>
    </submittedName>
</protein>
<dbReference type="RefSeq" id="WP_096166086.1">
    <property type="nucleotide sequence ID" value="NZ_BAAAIQ010000004.1"/>
</dbReference>
<keyword evidence="1" id="KW-0472">Membrane</keyword>
<evidence type="ECO:0000256" key="2">
    <source>
        <dbReference type="SAM" id="SignalP"/>
    </source>
</evidence>
<feature type="chain" id="PRO_5012517186" evidence="2">
    <location>
        <begin position="27"/>
        <end position="108"/>
    </location>
</feature>
<dbReference type="AlphaFoldDB" id="A0A2A3YGE4"/>